<feature type="domain" description="MoaB/Mog" evidence="12">
    <location>
        <begin position="172"/>
        <end position="309"/>
    </location>
</feature>
<dbReference type="InterPro" id="IPR005111">
    <property type="entry name" value="MoeA_C_domain_IV"/>
</dbReference>
<dbReference type="Proteomes" id="UP000199125">
    <property type="component" value="Unassembled WGS sequence"/>
</dbReference>
<keyword evidence="5 11" id="KW-0500">Molybdenum</keyword>
<name>A0A1H6LBW7_9RHOB</name>
<dbReference type="InterPro" id="IPR036688">
    <property type="entry name" value="MoeA_C_domain_IV_sf"/>
</dbReference>
<gene>
    <name evidence="13" type="ORF">SAMN04488075_1471</name>
</gene>
<dbReference type="CDD" id="cd00887">
    <property type="entry name" value="MoeA"/>
    <property type="match status" value="1"/>
</dbReference>
<dbReference type="Pfam" id="PF03453">
    <property type="entry name" value="MoeA_N"/>
    <property type="match status" value="1"/>
</dbReference>
<dbReference type="Gene3D" id="2.170.190.11">
    <property type="entry name" value="Molybdopterin biosynthesis moea protein, domain 3"/>
    <property type="match status" value="1"/>
</dbReference>
<keyword evidence="7 11" id="KW-0479">Metal-binding</keyword>
<evidence type="ECO:0000256" key="5">
    <source>
        <dbReference type="ARBA" id="ARBA00022505"/>
    </source>
</evidence>
<keyword evidence="9 11" id="KW-0501">Molybdenum cofactor biosynthesis</keyword>
<dbReference type="Pfam" id="PF03454">
    <property type="entry name" value="MoeA_C"/>
    <property type="match status" value="1"/>
</dbReference>
<dbReference type="GO" id="GO:0006777">
    <property type="term" value="P:Mo-molybdopterin cofactor biosynthetic process"/>
    <property type="evidence" value="ECO:0007669"/>
    <property type="project" value="UniProtKB-UniRule"/>
</dbReference>
<dbReference type="EMBL" id="FNXG01000002">
    <property type="protein sequence ID" value="SEH85861.1"/>
    <property type="molecule type" value="Genomic_DNA"/>
</dbReference>
<dbReference type="OrthoDB" id="9804758at2"/>
<dbReference type="UniPathway" id="UPA00344"/>
<dbReference type="STRING" id="65735.SAMN04488075_1471"/>
<dbReference type="Gene3D" id="3.90.105.10">
    <property type="entry name" value="Molybdopterin biosynthesis moea protein, domain 2"/>
    <property type="match status" value="1"/>
</dbReference>
<evidence type="ECO:0000256" key="10">
    <source>
        <dbReference type="ARBA" id="ARBA00047317"/>
    </source>
</evidence>
<dbReference type="InterPro" id="IPR036135">
    <property type="entry name" value="MoeA_linker/N_sf"/>
</dbReference>
<evidence type="ECO:0000313" key="14">
    <source>
        <dbReference type="Proteomes" id="UP000199125"/>
    </source>
</evidence>
<dbReference type="Gene3D" id="3.40.980.10">
    <property type="entry name" value="MoaB/Mog-like domain"/>
    <property type="match status" value="1"/>
</dbReference>
<dbReference type="InterPro" id="IPR001453">
    <property type="entry name" value="MoaB/Mog_dom"/>
</dbReference>
<dbReference type="Gene3D" id="2.40.340.10">
    <property type="entry name" value="MoeA, C-terminal, domain IV"/>
    <property type="match status" value="1"/>
</dbReference>
<dbReference type="NCBIfam" id="NF045515">
    <property type="entry name" value="Glp_gephyrin"/>
    <property type="match status" value="1"/>
</dbReference>
<reference evidence="14" key="1">
    <citation type="submission" date="2016-10" db="EMBL/GenBank/DDBJ databases">
        <authorList>
            <person name="Varghese N."/>
            <person name="Submissions S."/>
        </authorList>
    </citation>
    <scope>NUCLEOTIDE SEQUENCE [LARGE SCALE GENOMIC DNA]</scope>
    <source>
        <strain evidence="14">DSM 11593</strain>
    </source>
</reference>
<evidence type="ECO:0000259" key="12">
    <source>
        <dbReference type="SMART" id="SM00852"/>
    </source>
</evidence>
<dbReference type="AlphaFoldDB" id="A0A1H6LBW7"/>
<comment type="catalytic activity">
    <reaction evidence="10">
        <text>adenylyl-molybdopterin + molybdate = Mo-molybdopterin + AMP + H(+)</text>
        <dbReference type="Rhea" id="RHEA:35047"/>
        <dbReference type="ChEBI" id="CHEBI:15378"/>
        <dbReference type="ChEBI" id="CHEBI:36264"/>
        <dbReference type="ChEBI" id="CHEBI:62727"/>
        <dbReference type="ChEBI" id="CHEBI:71302"/>
        <dbReference type="ChEBI" id="CHEBI:456215"/>
        <dbReference type="EC" id="2.10.1.1"/>
    </reaction>
</comment>
<evidence type="ECO:0000256" key="9">
    <source>
        <dbReference type="ARBA" id="ARBA00023150"/>
    </source>
</evidence>
<keyword evidence="6 11" id="KW-0808">Transferase</keyword>
<dbReference type="SUPFAM" id="SSF53218">
    <property type="entry name" value="Molybdenum cofactor biosynthesis proteins"/>
    <property type="match status" value="1"/>
</dbReference>
<evidence type="ECO:0000313" key="13">
    <source>
        <dbReference type="EMBL" id="SEH85861.1"/>
    </source>
</evidence>
<protein>
    <recommendedName>
        <fullName evidence="11">Molybdopterin molybdenumtransferase</fullName>
        <ecNumber evidence="11">2.10.1.1</ecNumber>
    </recommendedName>
</protein>
<comment type="cofactor">
    <cofactor evidence="1 11">
        <name>Mg(2+)</name>
        <dbReference type="ChEBI" id="CHEBI:18420"/>
    </cofactor>
</comment>
<dbReference type="InterPro" id="IPR005110">
    <property type="entry name" value="MoeA_linker/N"/>
</dbReference>
<dbReference type="RefSeq" id="WP_090846852.1">
    <property type="nucleotide sequence ID" value="NZ_FNXG01000002.1"/>
</dbReference>
<dbReference type="GO" id="GO:0046872">
    <property type="term" value="F:metal ion binding"/>
    <property type="evidence" value="ECO:0007669"/>
    <property type="project" value="UniProtKB-UniRule"/>
</dbReference>
<dbReference type="EC" id="2.10.1.1" evidence="11"/>
<evidence type="ECO:0000256" key="1">
    <source>
        <dbReference type="ARBA" id="ARBA00001946"/>
    </source>
</evidence>
<dbReference type="SMART" id="SM00852">
    <property type="entry name" value="MoCF_biosynth"/>
    <property type="match status" value="1"/>
</dbReference>
<sequence>MTALSVDQALALVLGLARAPQPELVGLADALGRVLLADAVSQMTQPPFDAAAMDGYAVRRADLPGPLRVVAEAAAGRGWDGALGQGEAARIFTGAAVPEGADVVVMQEDTARDGDLVTVTVPQGRSNIRPRGNDFSAGDVVASGRVLSAVDLALLAAMNVPQVTVGRRPRVAVLAGGDELVAPGEVPGPGQIISSNDLAVAALAREAGAEARILPLARDTETSLREAFAAAAGADLVVTIGGASVGDHDLIARVAADLGMERAFHRIAMRPGRPLMAGRLGEGAMLGLPGNPVSAIVTAMLFMQPLIRAMQGHAAPQPVVRHAALAADLPPEGGRQHYLRAALREDGRGTVIAPFGDQDSARLALLSQAQALLVRPAGDPARRAGELMPYIPLPR</sequence>
<keyword evidence="14" id="KW-1185">Reference proteome</keyword>
<dbReference type="SUPFAM" id="SSF63882">
    <property type="entry name" value="MoeA N-terminal region -like"/>
    <property type="match status" value="1"/>
</dbReference>
<dbReference type="PANTHER" id="PTHR10192:SF5">
    <property type="entry name" value="GEPHYRIN"/>
    <property type="match status" value="1"/>
</dbReference>
<evidence type="ECO:0000256" key="2">
    <source>
        <dbReference type="ARBA" id="ARBA00002901"/>
    </source>
</evidence>
<dbReference type="GO" id="GO:0061599">
    <property type="term" value="F:molybdopterin molybdotransferase activity"/>
    <property type="evidence" value="ECO:0007669"/>
    <property type="project" value="UniProtKB-UniRule"/>
</dbReference>
<dbReference type="InterPro" id="IPR038987">
    <property type="entry name" value="MoeA-like"/>
</dbReference>
<keyword evidence="8 11" id="KW-0460">Magnesium</keyword>
<dbReference type="Pfam" id="PF00994">
    <property type="entry name" value="MoCF_biosynth"/>
    <property type="match status" value="1"/>
</dbReference>
<dbReference type="PANTHER" id="PTHR10192">
    <property type="entry name" value="MOLYBDOPTERIN BIOSYNTHESIS PROTEIN"/>
    <property type="match status" value="1"/>
</dbReference>
<evidence type="ECO:0000256" key="11">
    <source>
        <dbReference type="RuleBase" id="RU365090"/>
    </source>
</evidence>
<comment type="function">
    <text evidence="2 11">Catalyzes the insertion of molybdate into adenylated molybdopterin with the concomitant release of AMP.</text>
</comment>
<dbReference type="FunFam" id="2.170.190.11:FF:000001">
    <property type="entry name" value="Molybdopterin molybdenumtransferase"/>
    <property type="match status" value="1"/>
</dbReference>
<evidence type="ECO:0000256" key="6">
    <source>
        <dbReference type="ARBA" id="ARBA00022679"/>
    </source>
</evidence>
<evidence type="ECO:0000256" key="7">
    <source>
        <dbReference type="ARBA" id="ARBA00022723"/>
    </source>
</evidence>
<evidence type="ECO:0000256" key="8">
    <source>
        <dbReference type="ARBA" id="ARBA00022842"/>
    </source>
</evidence>
<accession>A0A1H6LBW7</accession>
<dbReference type="GO" id="GO:0005829">
    <property type="term" value="C:cytosol"/>
    <property type="evidence" value="ECO:0007669"/>
    <property type="project" value="TreeGrafter"/>
</dbReference>
<proteinExistence type="inferred from homology"/>
<evidence type="ECO:0000256" key="4">
    <source>
        <dbReference type="ARBA" id="ARBA00010763"/>
    </source>
</evidence>
<evidence type="ECO:0000256" key="3">
    <source>
        <dbReference type="ARBA" id="ARBA00005046"/>
    </source>
</evidence>
<dbReference type="InterPro" id="IPR036425">
    <property type="entry name" value="MoaB/Mog-like_dom_sf"/>
</dbReference>
<comment type="pathway">
    <text evidence="3 11">Cofactor biosynthesis; molybdopterin biosynthesis.</text>
</comment>
<dbReference type="SUPFAM" id="SSF63867">
    <property type="entry name" value="MoeA C-terminal domain-like"/>
    <property type="match status" value="1"/>
</dbReference>
<organism evidence="13 14">
    <name type="scientific">Paracoccus alkenifer</name>
    <dbReference type="NCBI Taxonomy" id="65735"/>
    <lineage>
        <taxon>Bacteria</taxon>
        <taxon>Pseudomonadati</taxon>
        <taxon>Pseudomonadota</taxon>
        <taxon>Alphaproteobacteria</taxon>
        <taxon>Rhodobacterales</taxon>
        <taxon>Paracoccaceae</taxon>
        <taxon>Paracoccus</taxon>
    </lineage>
</organism>
<dbReference type="FunFam" id="3.40.980.10:FF:000004">
    <property type="entry name" value="Molybdopterin molybdenumtransferase"/>
    <property type="match status" value="1"/>
</dbReference>
<comment type="similarity">
    <text evidence="4 11">Belongs to the MoeA family.</text>
</comment>